<reference evidence="2" key="1">
    <citation type="journal article" date="2022" name="Mol. Ecol. Resour.">
        <title>The genomes of chicory, endive, great burdock and yacon provide insights into Asteraceae palaeo-polyploidization history and plant inulin production.</title>
        <authorList>
            <person name="Fan W."/>
            <person name="Wang S."/>
            <person name="Wang H."/>
            <person name="Wang A."/>
            <person name="Jiang F."/>
            <person name="Liu H."/>
            <person name="Zhao H."/>
            <person name="Xu D."/>
            <person name="Zhang Y."/>
        </authorList>
    </citation>
    <scope>NUCLEOTIDE SEQUENCE [LARGE SCALE GENOMIC DNA]</scope>
    <source>
        <strain evidence="2">cv. Yunnan</strain>
    </source>
</reference>
<keyword evidence="2" id="KW-1185">Reference proteome</keyword>
<gene>
    <name evidence="1" type="ORF">L1987_55550</name>
</gene>
<reference evidence="1 2" key="2">
    <citation type="journal article" date="2022" name="Mol. Ecol. Resour.">
        <title>The genomes of chicory, endive, great burdock and yacon provide insights into Asteraceae paleo-polyploidization history and plant inulin production.</title>
        <authorList>
            <person name="Fan W."/>
            <person name="Wang S."/>
            <person name="Wang H."/>
            <person name="Wang A."/>
            <person name="Jiang F."/>
            <person name="Liu H."/>
            <person name="Zhao H."/>
            <person name="Xu D."/>
            <person name="Zhang Y."/>
        </authorList>
    </citation>
    <scope>NUCLEOTIDE SEQUENCE [LARGE SCALE GENOMIC DNA]</scope>
    <source>
        <strain evidence="2">cv. Yunnan</strain>
        <tissue evidence="1">Leaves</tissue>
    </source>
</reference>
<proteinExistence type="predicted"/>
<evidence type="ECO:0000313" key="1">
    <source>
        <dbReference type="EMBL" id="KAI3755744.1"/>
    </source>
</evidence>
<comment type="caution">
    <text evidence="1">The sequence shown here is derived from an EMBL/GenBank/DDBJ whole genome shotgun (WGS) entry which is preliminary data.</text>
</comment>
<sequence length="138" mass="15323">MMDGGGAGGDNGKLWQQQPDRLGLNELLGLVCSLNYMDSWAKASISSKLLPSPLLAMGQRRLGLIESEDNVQDQKCGLFSRVHLLSCFFFLCSSSVWKFSIFGMIGSSSMFPYFSRSPHWLRVVNIRVMGARRVASLL</sequence>
<accession>A0ACB9E9X2</accession>
<organism evidence="1 2">
    <name type="scientific">Smallanthus sonchifolius</name>
    <dbReference type="NCBI Taxonomy" id="185202"/>
    <lineage>
        <taxon>Eukaryota</taxon>
        <taxon>Viridiplantae</taxon>
        <taxon>Streptophyta</taxon>
        <taxon>Embryophyta</taxon>
        <taxon>Tracheophyta</taxon>
        <taxon>Spermatophyta</taxon>
        <taxon>Magnoliopsida</taxon>
        <taxon>eudicotyledons</taxon>
        <taxon>Gunneridae</taxon>
        <taxon>Pentapetalae</taxon>
        <taxon>asterids</taxon>
        <taxon>campanulids</taxon>
        <taxon>Asterales</taxon>
        <taxon>Asteraceae</taxon>
        <taxon>Asteroideae</taxon>
        <taxon>Heliantheae alliance</taxon>
        <taxon>Millerieae</taxon>
        <taxon>Smallanthus</taxon>
    </lineage>
</organism>
<protein>
    <submittedName>
        <fullName evidence="1">Uncharacterized protein</fullName>
    </submittedName>
</protein>
<evidence type="ECO:0000313" key="2">
    <source>
        <dbReference type="Proteomes" id="UP001056120"/>
    </source>
</evidence>
<name>A0ACB9E9X2_9ASTR</name>
<dbReference type="EMBL" id="CM042035">
    <property type="protein sequence ID" value="KAI3755744.1"/>
    <property type="molecule type" value="Genomic_DNA"/>
</dbReference>
<dbReference type="Proteomes" id="UP001056120">
    <property type="component" value="Linkage Group LG18"/>
</dbReference>